<dbReference type="NCBIfam" id="TIGR00347">
    <property type="entry name" value="bioD"/>
    <property type="match status" value="1"/>
</dbReference>
<dbReference type="InterPro" id="IPR027417">
    <property type="entry name" value="P-loop_NTPase"/>
</dbReference>
<proteinExistence type="inferred from homology"/>
<evidence type="ECO:0000256" key="8">
    <source>
        <dbReference type="HAMAP-Rule" id="MF_00336"/>
    </source>
</evidence>
<dbReference type="KEGG" id="ncu:F0U83_03965"/>
<name>A0A5P1R8L0_9GAMM</name>
<dbReference type="Gene3D" id="3.40.50.300">
    <property type="entry name" value="P-loop containing nucleotide triphosphate hydrolases"/>
    <property type="match status" value="1"/>
</dbReference>
<evidence type="ECO:0000256" key="4">
    <source>
        <dbReference type="ARBA" id="ARBA00022741"/>
    </source>
</evidence>
<comment type="similarity">
    <text evidence="8">Belongs to the dethiobiotin synthetase family.</text>
</comment>
<feature type="binding site" evidence="8">
    <location>
        <position position="56"/>
    </location>
    <ligand>
        <name>Mg(2+)</name>
        <dbReference type="ChEBI" id="CHEBI:18420"/>
    </ligand>
</feature>
<dbReference type="PANTHER" id="PTHR43210:SF5">
    <property type="entry name" value="DETHIOBIOTIN SYNTHETASE"/>
    <property type="match status" value="1"/>
</dbReference>
<gene>
    <name evidence="8 9" type="primary">bioD</name>
    <name evidence="9" type="ORF">F0U83_03965</name>
</gene>
<dbReference type="GO" id="GO:0005524">
    <property type="term" value="F:ATP binding"/>
    <property type="evidence" value="ECO:0007669"/>
    <property type="project" value="UniProtKB-UniRule"/>
</dbReference>
<feature type="binding site" evidence="8">
    <location>
        <position position="118"/>
    </location>
    <ligand>
        <name>Mg(2+)</name>
        <dbReference type="ChEBI" id="CHEBI:18420"/>
    </ligand>
</feature>
<evidence type="ECO:0000256" key="5">
    <source>
        <dbReference type="ARBA" id="ARBA00022756"/>
    </source>
</evidence>
<feature type="binding site" evidence="8">
    <location>
        <begin position="118"/>
        <end position="121"/>
    </location>
    <ligand>
        <name>ATP</name>
        <dbReference type="ChEBI" id="CHEBI:30616"/>
    </ligand>
</feature>
<dbReference type="Proteomes" id="UP000324760">
    <property type="component" value="Chromosome"/>
</dbReference>
<dbReference type="PIRSF" id="PIRSF006755">
    <property type="entry name" value="DTB_synth"/>
    <property type="match status" value="1"/>
</dbReference>
<dbReference type="GO" id="GO:0042803">
    <property type="term" value="F:protein homodimerization activity"/>
    <property type="evidence" value="ECO:0007669"/>
    <property type="project" value="UniProtKB-ARBA"/>
</dbReference>
<comment type="function">
    <text evidence="8">Catalyzes a mechanistically unusual reaction, the ATP-dependent insertion of CO2 between the N7 and N8 nitrogen atoms of 7,8-diaminopelargonic acid (DAPA, also called 7,8-diammoniononanoate) to form a ureido ring.</text>
</comment>
<accession>A0A5P1R8L0</accession>
<comment type="subunit">
    <text evidence="8">Homodimer.</text>
</comment>
<comment type="catalytic activity">
    <reaction evidence="8">
        <text>(7R,8S)-7,8-diammoniononanoate + CO2 + ATP = (4R,5S)-dethiobiotin + ADP + phosphate + 3 H(+)</text>
        <dbReference type="Rhea" id="RHEA:15805"/>
        <dbReference type="ChEBI" id="CHEBI:15378"/>
        <dbReference type="ChEBI" id="CHEBI:16526"/>
        <dbReference type="ChEBI" id="CHEBI:30616"/>
        <dbReference type="ChEBI" id="CHEBI:43474"/>
        <dbReference type="ChEBI" id="CHEBI:149469"/>
        <dbReference type="ChEBI" id="CHEBI:149473"/>
        <dbReference type="ChEBI" id="CHEBI:456216"/>
        <dbReference type="EC" id="6.3.3.3"/>
    </reaction>
</comment>
<evidence type="ECO:0000256" key="3">
    <source>
        <dbReference type="ARBA" id="ARBA00022723"/>
    </source>
</evidence>
<keyword evidence="10" id="KW-1185">Reference proteome</keyword>
<dbReference type="GO" id="GO:0009102">
    <property type="term" value="P:biotin biosynthetic process"/>
    <property type="evidence" value="ECO:0007669"/>
    <property type="project" value="UniProtKB-UniRule"/>
</dbReference>
<keyword evidence="2 8" id="KW-0436">Ligase</keyword>
<dbReference type="Pfam" id="PF13500">
    <property type="entry name" value="AAA_26"/>
    <property type="match status" value="1"/>
</dbReference>
<dbReference type="UniPathway" id="UPA00078">
    <property type="reaction ID" value="UER00161"/>
</dbReference>
<comment type="pathway">
    <text evidence="8">Cofactor biosynthesis; biotin biosynthesis; biotin from 7,8-diaminononanoate: step 1/2.</text>
</comment>
<dbReference type="FunFam" id="3.40.50.300:FF:000292">
    <property type="entry name" value="ATP-dependent dethiobiotin synthetase BioD"/>
    <property type="match status" value="1"/>
</dbReference>
<keyword evidence="5 8" id="KW-0093">Biotin biosynthesis</keyword>
<dbReference type="GO" id="GO:0000287">
    <property type="term" value="F:magnesium ion binding"/>
    <property type="evidence" value="ECO:0007669"/>
    <property type="project" value="UniProtKB-UniRule"/>
</dbReference>
<dbReference type="PANTHER" id="PTHR43210">
    <property type="entry name" value="DETHIOBIOTIN SYNTHETASE"/>
    <property type="match status" value="1"/>
</dbReference>
<dbReference type="OrthoDB" id="9802097at2"/>
<dbReference type="SUPFAM" id="SSF52540">
    <property type="entry name" value="P-loop containing nucleoside triphosphate hydrolases"/>
    <property type="match status" value="1"/>
</dbReference>
<evidence type="ECO:0000256" key="7">
    <source>
        <dbReference type="ARBA" id="ARBA00022842"/>
    </source>
</evidence>
<protein>
    <recommendedName>
        <fullName evidence="8">ATP-dependent dethiobiotin synthetase BioD</fullName>
        <ecNumber evidence="8">6.3.3.3</ecNumber>
    </recommendedName>
    <alternativeName>
        <fullName evidence="8">DTB synthetase</fullName>
        <shortName evidence="8">DTBS</shortName>
    </alternativeName>
    <alternativeName>
        <fullName evidence="8">Dethiobiotin synthase</fullName>
    </alternativeName>
</protein>
<keyword evidence="3 8" id="KW-0479">Metal-binding</keyword>
<evidence type="ECO:0000256" key="1">
    <source>
        <dbReference type="ARBA" id="ARBA00022490"/>
    </source>
</evidence>
<evidence type="ECO:0000256" key="6">
    <source>
        <dbReference type="ARBA" id="ARBA00022840"/>
    </source>
</evidence>
<dbReference type="GO" id="GO:0005829">
    <property type="term" value="C:cytosol"/>
    <property type="evidence" value="ECO:0007669"/>
    <property type="project" value="TreeGrafter"/>
</dbReference>
<feature type="binding site" evidence="8">
    <location>
        <position position="56"/>
    </location>
    <ligand>
        <name>ATP</name>
        <dbReference type="ChEBI" id="CHEBI:30616"/>
    </ligand>
</feature>
<comment type="subcellular location">
    <subcellularLocation>
        <location evidence="8">Cytoplasm</location>
    </subcellularLocation>
</comment>
<evidence type="ECO:0000313" key="9">
    <source>
        <dbReference type="EMBL" id="QEQ95928.1"/>
    </source>
</evidence>
<evidence type="ECO:0000256" key="2">
    <source>
        <dbReference type="ARBA" id="ARBA00022598"/>
    </source>
</evidence>
<keyword evidence="6 8" id="KW-0067">ATP-binding</keyword>
<keyword evidence="1 8" id="KW-0963">Cytoplasm</keyword>
<feature type="active site" evidence="8">
    <location>
        <position position="39"/>
    </location>
</feature>
<reference evidence="9 10" key="1">
    <citation type="journal article" date="2019" name="Biochem. Eng. J.">
        <title>Metabolic engineering of the marine bacteria Neptunomonas concharum for the production of acetoin and meso-2,3-butanediol from acetate.</title>
        <authorList>
            <person name="Li W."/>
            <person name="Pu N."/>
            <person name="Liu C.-X."/>
            <person name="Yuan Q.-P."/>
            <person name="Li Z.-J."/>
        </authorList>
    </citation>
    <scope>NUCLEOTIDE SEQUENCE [LARGE SCALE GENOMIC DNA]</scope>
    <source>
        <strain evidence="9 10">JCM17730</strain>
    </source>
</reference>
<dbReference type="RefSeq" id="WP_138986633.1">
    <property type="nucleotide sequence ID" value="NZ_CP043869.1"/>
</dbReference>
<feature type="binding site" evidence="8">
    <location>
        <begin position="207"/>
        <end position="209"/>
    </location>
    <ligand>
        <name>ATP</name>
        <dbReference type="ChEBI" id="CHEBI:30616"/>
    </ligand>
</feature>
<organism evidence="9 10">
    <name type="scientific">Neptunomonas concharum</name>
    <dbReference type="NCBI Taxonomy" id="1031538"/>
    <lineage>
        <taxon>Bacteria</taxon>
        <taxon>Pseudomonadati</taxon>
        <taxon>Pseudomonadota</taxon>
        <taxon>Gammaproteobacteria</taxon>
        <taxon>Oceanospirillales</taxon>
        <taxon>Oceanospirillaceae</taxon>
        <taxon>Neptunomonas</taxon>
    </lineage>
</organism>
<feature type="binding site" evidence="8">
    <location>
        <begin position="14"/>
        <end position="19"/>
    </location>
    <ligand>
        <name>ATP</name>
        <dbReference type="ChEBI" id="CHEBI:30616"/>
    </ligand>
</feature>
<dbReference type="InterPro" id="IPR004472">
    <property type="entry name" value="DTB_synth_BioD"/>
</dbReference>
<feature type="binding site" evidence="8">
    <location>
        <position position="18"/>
    </location>
    <ligand>
        <name>Mg(2+)</name>
        <dbReference type="ChEBI" id="CHEBI:18420"/>
    </ligand>
</feature>
<dbReference type="AlphaFoldDB" id="A0A5P1R8L0"/>
<comment type="cofactor">
    <cofactor evidence="8">
        <name>Mg(2+)</name>
        <dbReference type="ChEBI" id="CHEBI:18420"/>
    </cofactor>
</comment>
<dbReference type="EC" id="6.3.3.3" evidence="8"/>
<dbReference type="GO" id="GO:0004141">
    <property type="term" value="F:dethiobiotin synthase activity"/>
    <property type="evidence" value="ECO:0007669"/>
    <property type="project" value="UniProtKB-UniRule"/>
</dbReference>
<keyword evidence="4 8" id="KW-0547">Nucleotide-binding</keyword>
<sequence>MAKKQFFVAGTDTDAGKTIVTAGLLEKANQQGLKTIALKPVAAGCEPTENGLRNSDALLLQQTASVPISYDEVNPFALEPPIAPHIAAAQIDKRLSADRIAAFCRGAMFYPADFLLIEGAGGWRVPLNNQETYANVPKILDMPVILVIGMKLGCINHALLTAEAIKRDGLQIAGWVANLVDPEMACYEENLATLKGAFQVPLLGVVPFLSDVSPASVAEFLKIDALVE</sequence>
<dbReference type="CDD" id="cd03109">
    <property type="entry name" value="DTBS"/>
    <property type="match status" value="1"/>
</dbReference>
<dbReference type="HAMAP" id="MF_00336">
    <property type="entry name" value="BioD"/>
    <property type="match status" value="1"/>
</dbReference>
<dbReference type="EMBL" id="CP043869">
    <property type="protein sequence ID" value="QEQ95928.1"/>
    <property type="molecule type" value="Genomic_DNA"/>
</dbReference>
<evidence type="ECO:0000313" key="10">
    <source>
        <dbReference type="Proteomes" id="UP000324760"/>
    </source>
</evidence>
<keyword evidence="7 8" id="KW-0460">Magnesium</keyword>
<comment type="caution">
    <text evidence="8">Lacks conserved residue(s) required for the propagation of feature annotation.</text>
</comment>